<comment type="caution">
    <text evidence="2">The sequence shown here is derived from an EMBL/GenBank/DDBJ whole genome shotgun (WGS) entry which is preliminary data.</text>
</comment>
<keyword evidence="1" id="KW-1133">Transmembrane helix</keyword>
<name>A0A3M0CM44_9PROT</name>
<organism evidence="2 3">
    <name type="scientific">Eilatimonas milleporae</name>
    <dbReference type="NCBI Taxonomy" id="911205"/>
    <lineage>
        <taxon>Bacteria</taxon>
        <taxon>Pseudomonadati</taxon>
        <taxon>Pseudomonadota</taxon>
        <taxon>Alphaproteobacteria</taxon>
        <taxon>Kordiimonadales</taxon>
        <taxon>Kordiimonadaceae</taxon>
        <taxon>Eilatimonas</taxon>
    </lineage>
</organism>
<accession>A0A3M0CM44</accession>
<dbReference type="OrthoDB" id="3930546at2"/>
<reference evidence="2 3" key="1">
    <citation type="submission" date="2018-10" db="EMBL/GenBank/DDBJ databases">
        <title>Genomic Encyclopedia of Archaeal and Bacterial Type Strains, Phase II (KMG-II): from individual species to whole genera.</title>
        <authorList>
            <person name="Goeker M."/>
        </authorList>
    </citation>
    <scope>NUCLEOTIDE SEQUENCE [LARGE SCALE GENOMIC DNA]</scope>
    <source>
        <strain evidence="2 3">DSM 25217</strain>
    </source>
</reference>
<evidence type="ECO:0000313" key="3">
    <source>
        <dbReference type="Proteomes" id="UP000271227"/>
    </source>
</evidence>
<keyword evidence="1" id="KW-0812">Transmembrane</keyword>
<dbReference type="AlphaFoldDB" id="A0A3M0CM44"/>
<proteinExistence type="predicted"/>
<feature type="transmembrane region" description="Helical" evidence="1">
    <location>
        <begin position="291"/>
        <end position="313"/>
    </location>
</feature>
<dbReference type="RefSeq" id="WP_121938768.1">
    <property type="nucleotide sequence ID" value="NZ_REFR01000011.1"/>
</dbReference>
<protein>
    <submittedName>
        <fullName evidence="2">Uncharacterized protein</fullName>
    </submittedName>
</protein>
<dbReference type="EMBL" id="REFR01000011">
    <property type="protein sequence ID" value="RMB08016.1"/>
    <property type="molecule type" value="Genomic_DNA"/>
</dbReference>
<gene>
    <name evidence="2" type="ORF">BXY39_2111</name>
</gene>
<sequence length="314" mass="32104">MANFDLAAGVSVGEANTILSQYYKSVPTDNNPFKGSRTKEIGGVEITLTWDITQAPTVAFGPPSQDVWDKALDPKGNTNGADKIPLPSLPMVQLTLPVLDASYSSKGQSPVGGEAKDVVIYATVAFDSPQIKPKAVAVSLDESGFSKWDKAIFNSFLLPQIFASANAAISVITLPALTWNGISLKPPVFDLSASGIVAAATLTTNPSPVDIGGLTWPDDDAFAIASTGLLEAAIDDFAKAYVGKGFSKSGEIADLATYSASGKIDSISATVRTVSPLAVQADVALSGECSAGLTAAGMALAAVGCALGGALLFA</sequence>
<keyword evidence="3" id="KW-1185">Reference proteome</keyword>
<dbReference type="Proteomes" id="UP000271227">
    <property type="component" value="Unassembled WGS sequence"/>
</dbReference>
<keyword evidence="1" id="KW-0472">Membrane</keyword>
<evidence type="ECO:0000313" key="2">
    <source>
        <dbReference type="EMBL" id="RMB08016.1"/>
    </source>
</evidence>
<evidence type="ECO:0000256" key="1">
    <source>
        <dbReference type="SAM" id="Phobius"/>
    </source>
</evidence>
<dbReference type="InParanoid" id="A0A3M0CM44"/>